<dbReference type="Gene3D" id="2.60.40.1190">
    <property type="match status" value="1"/>
</dbReference>
<proteinExistence type="predicted"/>
<organism evidence="1 2">
    <name type="scientific">Salegentibacter agarivorans</name>
    <dbReference type="NCBI Taxonomy" id="345907"/>
    <lineage>
        <taxon>Bacteria</taxon>
        <taxon>Pseudomonadati</taxon>
        <taxon>Bacteroidota</taxon>
        <taxon>Flavobacteriia</taxon>
        <taxon>Flavobacteriales</taxon>
        <taxon>Flavobacteriaceae</taxon>
        <taxon>Salegentibacter</taxon>
    </lineage>
</organism>
<accession>A0A1I2N4R3</accession>
<dbReference type="AlphaFoldDB" id="A0A1I2N4R3"/>
<gene>
    <name evidence="1" type="ORF">SAMN04488033_11849</name>
</gene>
<evidence type="ECO:0000313" key="1">
    <source>
        <dbReference type="EMBL" id="SFF98418.1"/>
    </source>
</evidence>
<dbReference type="RefSeq" id="WP_245764376.1">
    <property type="nucleotide sequence ID" value="NZ_FOOH01000018.1"/>
</dbReference>
<dbReference type="EMBL" id="FOOH01000018">
    <property type="protein sequence ID" value="SFF98418.1"/>
    <property type="molecule type" value="Genomic_DNA"/>
</dbReference>
<evidence type="ECO:0000313" key="2">
    <source>
        <dbReference type="Proteomes" id="UP000199116"/>
    </source>
</evidence>
<evidence type="ECO:0008006" key="3">
    <source>
        <dbReference type="Google" id="ProtNLM"/>
    </source>
</evidence>
<keyword evidence="2" id="KW-1185">Reference proteome</keyword>
<dbReference type="CDD" id="cd09618">
    <property type="entry name" value="CBM9_like_2"/>
    <property type="match status" value="1"/>
</dbReference>
<name>A0A1I2N4R3_9FLAO</name>
<dbReference type="Proteomes" id="UP000199116">
    <property type="component" value="Unassembled WGS sequence"/>
</dbReference>
<sequence>MPAKIRLILIFLIFTQQISAQIESLPRKNYTATKIQESPVIDGILDDKAWNNLTNAKNFVMYYPGDGNLIPQSHNTEVKVVYTNEALYIAAYLYENRPEKIVKQYTQRDNLEQSDYFQIDINTYDDGENQIRFAVTAAGTRADAKITGNNEDFGFNIVWEAEVSQDESGWYAEVRIPYAALRFS</sequence>
<protein>
    <recommendedName>
        <fullName evidence="3">Carbohydrate family 9 binding domain-like</fullName>
    </recommendedName>
</protein>
<reference evidence="2" key="1">
    <citation type="submission" date="2016-10" db="EMBL/GenBank/DDBJ databases">
        <authorList>
            <person name="Varghese N."/>
            <person name="Submissions S."/>
        </authorList>
    </citation>
    <scope>NUCLEOTIDE SEQUENCE [LARGE SCALE GENOMIC DNA]</scope>
    <source>
        <strain evidence="2">DSM 23515</strain>
    </source>
</reference>
<dbReference type="SUPFAM" id="SSF49344">
    <property type="entry name" value="CBD9-like"/>
    <property type="match status" value="1"/>
</dbReference>